<accession>A0ABS2TJA0</accession>
<reference evidence="1 2" key="1">
    <citation type="submission" date="2021-01" db="EMBL/GenBank/DDBJ databases">
        <title>Streptomyces acididurans sp. nov., isolated from a peat swamp forest soil.</title>
        <authorList>
            <person name="Chantavorakit T."/>
            <person name="Duangmal K."/>
        </authorList>
    </citation>
    <scope>NUCLEOTIDE SEQUENCE [LARGE SCALE GENOMIC DNA]</scope>
    <source>
        <strain evidence="1 2">KK5PA1</strain>
    </source>
</reference>
<organism evidence="1 2">
    <name type="scientific">Actinacidiphila acididurans</name>
    <dbReference type="NCBI Taxonomy" id="2784346"/>
    <lineage>
        <taxon>Bacteria</taxon>
        <taxon>Bacillati</taxon>
        <taxon>Actinomycetota</taxon>
        <taxon>Actinomycetes</taxon>
        <taxon>Kitasatosporales</taxon>
        <taxon>Streptomycetaceae</taxon>
        <taxon>Actinacidiphila</taxon>
    </lineage>
</organism>
<dbReference type="EMBL" id="JADKYB010000001">
    <property type="protein sequence ID" value="MBM9503142.1"/>
    <property type="molecule type" value="Genomic_DNA"/>
</dbReference>
<comment type="caution">
    <text evidence="1">The sequence shown here is derived from an EMBL/GenBank/DDBJ whole genome shotgun (WGS) entry which is preliminary data.</text>
</comment>
<dbReference type="Proteomes" id="UP000749040">
    <property type="component" value="Unassembled WGS sequence"/>
</dbReference>
<name>A0ABS2TJA0_9ACTN</name>
<proteinExistence type="predicted"/>
<protein>
    <submittedName>
        <fullName evidence="1">Uncharacterized protein</fullName>
    </submittedName>
</protein>
<keyword evidence="2" id="KW-1185">Reference proteome</keyword>
<evidence type="ECO:0000313" key="2">
    <source>
        <dbReference type="Proteomes" id="UP000749040"/>
    </source>
</evidence>
<evidence type="ECO:0000313" key="1">
    <source>
        <dbReference type="EMBL" id="MBM9503142.1"/>
    </source>
</evidence>
<sequence length="60" mass="6557">MSATVIRAAPIAPSSPHPRVMARRLLLDHDKRFTSVPKVFTDADRQSLLADVDVLLTSDG</sequence>
<gene>
    <name evidence="1" type="ORF">ITX44_01070</name>
</gene>